<dbReference type="Pfam" id="PF13424">
    <property type="entry name" value="TPR_12"/>
    <property type="match status" value="3"/>
</dbReference>
<dbReference type="PANTHER" id="PTHR45641">
    <property type="entry name" value="TETRATRICOPEPTIDE REPEAT PROTEIN (AFU_ORTHOLOGUE AFUA_6G03870)"/>
    <property type="match status" value="1"/>
</dbReference>
<keyword evidence="4" id="KW-1185">Reference proteome</keyword>
<evidence type="ECO:0008006" key="5">
    <source>
        <dbReference type="Google" id="ProtNLM"/>
    </source>
</evidence>
<dbReference type="PRINTS" id="PR00381">
    <property type="entry name" value="KINESINLIGHT"/>
</dbReference>
<gene>
    <name evidence="3" type="ORF">GCM10009827_085640</name>
</gene>
<dbReference type="EMBL" id="BAAAQD010000022">
    <property type="protein sequence ID" value="GAA1551881.1"/>
    <property type="molecule type" value="Genomic_DNA"/>
</dbReference>
<evidence type="ECO:0000313" key="4">
    <source>
        <dbReference type="Proteomes" id="UP001501470"/>
    </source>
</evidence>
<evidence type="ECO:0000256" key="1">
    <source>
        <dbReference type="ARBA" id="ARBA00022737"/>
    </source>
</evidence>
<dbReference type="Gene3D" id="1.25.40.10">
    <property type="entry name" value="Tetratricopeptide repeat domain"/>
    <property type="match status" value="3"/>
</dbReference>
<comment type="caution">
    <text evidence="3">The sequence shown here is derived from an EMBL/GenBank/DDBJ whole genome shotgun (WGS) entry which is preliminary data.</text>
</comment>
<reference evidence="3 4" key="1">
    <citation type="journal article" date="2019" name="Int. J. Syst. Evol. Microbiol.">
        <title>The Global Catalogue of Microorganisms (GCM) 10K type strain sequencing project: providing services to taxonomists for standard genome sequencing and annotation.</title>
        <authorList>
            <consortium name="The Broad Institute Genomics Platform"/>
            <consortium name="The Broad Institute Genome Sequencing Center for Infectious Disease"/>
            <person name="Wu L."/>
            <person name="Ma J."/>
        </authorList>
    </citation>
    <scope>NUCLEOTIDE SEQUENCE [LARGE SCALE GENOMIC DNA]</scope>
    <source>
        <strain evidence="3 4">JCM 15933</strain>
    </source>
</reference>
<keyword evidence="2" id="KW-0802">TPR repeat</keyword>
<keyword evidence="1" id="KW-0677">Repeat</keyword>
<dbReference type="InterPro" id="IPR019734">
    <property type="entry name" value="TPR_rpt"/>
</dbReference>
<dbReference type="SMART" id="SM00028">
    <property type="entry name" value="TPR"/>
    <property type="match status" value="5"/>
</dbReference>
<dbReference type="RefSeq" id="WP_344509599.1">
    <property type="nucleotide sequence ID" value="NZ_BAAAQD010000022.1"/>
</dbReference>
<evidence type="ECO:0000256" key="2">
    <source>
        <dbReference type="ARBA" id="ARBA00022803"/>
    </source>
</evidence>
<evidence type="ECO:0000313" key="3">
    <source>
        <dbReference type="EMBL" id="GAA1551881.1"/>
    </source>
</evidence>
<dbReference type="SUPFAM" id="SSF48452">
    <property type="entry name" value="TPR-like"/>
    <property type="match status" value="3"/>
</dbReference>
<sequence>MTPDPVDEAVALHDLALSAWDEHRYPRSIDLCRRALGILEAHAGAGSPDTANVLTLLGSALDELGKHAAAEAYHRRATAVMAALPSRPEVLLRLRVQATVALAGNLRRQGRYAAAERLLRAACDDAAPRFTDLELVPLRNELGVLYKFAGRHDDAQAQYAAVRTVLEAAHGPDHPALAAVWHNLAGLAHSRGDLAAGEAYARRSLALHRACLPPGHPAVVADEAHLAAILQARGEPAEAEPLLRRAIAYFTARHGPDHPDVLTNRHNLAAVLAARDPAAAEALYTVVLAGKRRTYGASHPEVALTLTNLAALAAARDDHDAARALAVEAHRILAPQVAATHPALASVTAYLTVRGGDQPARAAA</sequence>
<protein>
    <recommendedName>
        <fullName evidence="5">Tetratricopeptide repeat protein</fullName>
    </recommendedName>
</protein>
<proteinExistence type="predicted"/>
<dbReference type="PANTHER" id="PTHR45641:SF19">
    <property type="entry name" value="NEPHROCYSTIN-3"/>
    <property type="match status" value="1"/>
</dbReference>
<name>A0ABN2C811_9ACTN</name>
<dbReference type="Proteomes" id="UP001501470">
    <property type="component" value="Unassembled WGS sequence"/>
</dbReference>
<organism evidence="3 4">
    <name type="scientific">Dactylosporangium maewongense</name>
    <dbReference type="NCBI Taxonomy" id="634393"/>
    <lineage>
        <taxon>Bacteria</taxon>
        <taxon>Bacillati</taxon>
        <taxon>Actinomycetota</taxon>
        <taxon>Actinomycetes</taxon>
        <taxon>Micromonosporales</taxon>
        <taxon>Micromonosporaceae</taxon>
        <taxon>Dactylosporangium</taxon>
    </lineage>
</organism>
<accession>A0ABN2C811</accession>
<dbReference type="InterPro" id="IPR011990">
    <property type="entry name" value="TPR-like_helical_dom_sf"/>
</dbReference>